<keyword evidence="2" id="KW-0472">Membrane</keyword>
<evidence type="ECO:0000313" key="5">
    <source>
        <dbReference type="EMBL" id="CAD2222377.1"/>
    </source>
</evidence>
<feature type="region of interest" description="Disordered" evidence="1">
    <location>
        <begin position="1028"/>
        <end position="1071"/>
    </location>
</feature>
<feature type="domain" description="EGF-like" evidence="4">
    <location>
        <begin position="563"/>
        <end position="596"/>
    </location>
</feature>
<evidence type="ECO:0000259" key="4">
    <source>
        <dbReference type="SMART" id="SM00181"/>
    </source>
</evidence>
<feature type="domain" description="EGF-like" evidence="4">
    <location>
        <begin position="599"/>
        <end position="632"/>
    </location>
</feature>
<feature type="domain" description="EGF-like" evidence="4">
    <location>
        <begin position="813"/>
        <end position="846"/>
    </location>
</feature>
<keyword evidence="3" id="KW-0732">Signal</keyword>
<dbReference type="EMBL" id="LR877169">
    <property type="protein sequence ID" value="CAD2222377.1"/>
    <property type="molecule type" value="Genomic_DNA"/>
</dbReference>
<evidence type="ECO:0000256" key="3">
    <source>
        <dbReference type="SAM" id="SignalP"/>
    </source>
</evidence>
<dbReference type="InterPro" id="IPR000742">
    <property type="entry name" value="EGF"/>
</dbReference>
<name>A0A7G2CT13_9TRYP</name>
<feature type="transmembrane region" description="Helical" evidence="2">
    <location>
        <begin position="961"/>
        <end position="987"/>
    </location>
</feature>
<feature type="signal peptide" evidence="3">
    <location>
        <begin position="1"/>
        <end position="24"/>
    </location>
</feature>
<dbReference type="AlphaFoldDB" id="A0A7G2CT13"/>
<sequence>MSLLTTHFSRHLAVALLLILTLTADVFDMTSPFVSGKSITSNTDLSAKTIRTDEVYDFRSMSGAIQVTLGNVNLKSCTFTFISNTDRPPAESVGKLTLTVRDSVVEDGTYHIQGYFPRNSNLKFTKTVAKMTTANPVFNLQGHSPVFGVTINIENTTAEWPANGPHGPVMLLGGTVRHLMLRKSAFYFVWTVARYAENIVKVGGPLYNYVYDVYSDYAGPDSGNPFCIDVHESLFAVDYSRCEQCTGPFFDFEQPECAMANSHSGVVRFSNCSITGGQSFYRVKQQKIWSSDVPATTIFSDIYTEGALFDGSTTADDFNGEVTLMHLKVGSIISSSTNLPVNFNQQNFYYGNVTVGGRKIQNDNWEDIRSVKLWANIAVDDYGLLLNHWNVKEYSPPYPPSNAFCQQVNTASTSYEVGFENRAQCDCKAGTYKPYCTFVPDPLLYYAGYTKNPPKCAVANCLSCSWGLTDVCTSCSTNYKVTSAGKCTPMTCTVTNCNKCVDNTEDQCQTCKPTFKVNSLAQCVPKVCGVTNCATCVYDSETQCSTCKPTYKLDASKKCVPKVCGVSDCTTCVYDSETQCSTCKPTYKLDSSKLCTPKVCGVTNCTECVYDSETECKTCAPTYKLDDNKKCVPKVCGVDSCKECVYDSETECKTCAPNFKLDDNQQCIEKVCGIENCGACVFDTEDTCETCAPTYKLVDNTCVPKVCSANDCVNCVYDSETECETCNPTFKPDANQLCIPKVCGVDNCTECVYDSETECKTCAPNFKLDDSQQCIEKVCGIENCGACVFDTEDTCETCAPTYKLVDNTCVPKVCGVSNCATCVYDSETECETCNPTFKPDANQLCIPKVCGVDNCAECVYDSETECKTCAPNFKLDDSQQCIEKVCGVTNCTKCVFDTEDTCEQCGTNLKPDEAGECIPMVCGVANCTKCVDDTEDQCGECEGDLVVKGSVCGAKENDGGLPIGAIIGIVVGVVVLLALLLLLLLFFCCRKRKTARENVEHNALTKSEEEMTQQPKVDVTEETEVTMLTRPSQDGSGDGTNPLSEPPKTDEEVPQTGERRRRGRRARSVRNAGAEIADIDLDYMYNNNNEIVED</sequence>
<evidence type="ECO:0000256" key="2">
    <source>
        <dbReference type="SAM" id="Phobius"/>
    </source>
</evidence>
<protein>
    <recommendedName>
        <fullName evidence="4">EGF-like domain-containing protein</fullName>
    </recommendedName>
</protein>
<feature type="domain" description="EGF-like" evidence="4">
    <location>
        <begin position="849"/>
        <end position="882"/>
    </location>
</feature>
<dbReference type="Proteomes" id="UP000515908">
    <property type="component" value="Chromosome 25"/>
</dbReference>
<feature type="domain" description="EGF-like" evidence="4">
    <location>
        <begin position="491"/>
        <end position="524"/>
    </location>
</feature>
<feature type="compositionally biased region" description="Polar residues" evidence="1">
    <location>
        <begin position="1029"/>
        <end position="1043"/>
    </location>
</feature>
<feature type="domain" description="EGF-like" evidence="4">
    <location>
        <begin position="778"/>
        <end position="810"/>
    </location>
</feature>
<dbReference type="VEuPathDB" id="TriTrypDB:ADEAN_000992100"/>
<feature type="domain" description="EGF-like" evidence="4">
    <location>
        <begin position="742"/>
        <end position="775"/>
    </location>
</feature>
<feature type="domain" description="EGF-like" evidence="4">
    <location>
        <begin position="635"/>
        <end position="668"/>
    </location>
</feature>
<feature type="compositionally biased region" description="Basic residues" evidence="1">
    <location>
        <begin position="1059"/>
        <end position="1068"/>
    </location>
</feature>
<feature type="domain" description="EGF-like" evidence="4">
    <location>
        <begin position="706"/>
        <end position="739"/>
    </location>
</feature>
<keyword evidence="6" id="KW-1185">Reference proteome</keyword>
<feature type="chain" id="PRO_5028932027" description="EGF-like domain-containing protein" evidence="3">
    <location>
        <begin position="25"/>
        <end position="1094"/>
    </location>
</feature>
<accession>A0A7G2CT13</accession>
<evidence type="ECO:0000256" key="1">
    <source>
        <dbReference type="SAM" id="MobiDB-lite"/>
    </source>
</evidence>
<organism evidence="5 6">
    <name type="scientific">Angomonas deanei</name>
    <dbReference type="NCBI Taxonomy" id="59799"/>
    <lineage>
        <taxon>Eukaryota</taxon>
        <taxon>Discoba</taxon>
        <taxon>Euglenozoa</taxon>
        <taxon>Kinetoplastea</taxon>
        <taxon>Metakinetoplastina</taxon>
        <taxon>Trypanosomatida</taxon>
        <taxon>Trypanosomatidae</taxon>
        <taxon>Strigomonadinae</taxon>
        <taxon>Angomonas</taxon>
    </lineage>
</organism>
<dbReference type="InterPro" id="IPR052798">
    <property type="entry name" value="Giardia_VSA"/>
</dbReference>
<dbReference type="SUPFAM" id="SSF57184">
    <property type="entry name" value="Growth factor receptor domain"/>
    <property type="match status" value="5"/>
</dbReference>
<dbReference type="PANTHER" id="PTHR23275">
    <property type="entry name" value="CABRIOLET.-RELATED"/>
    <property type="match status" value="1"/>
</dbReference>
<feature type="domain" description="EGF-like" evidence="4">
    <location>
        <begin position="671"/>
        <end position="703"/>
    </location>
</feature>
<evidence type="ECO:0000313" key="6">
    <source>
        <dbReference type="Proteomes" id="UP000515908"/>
    </source>
</evidence>
<dbReference type="PANTHER" id="PTHR23275:SF100">
    <property type="entry name" value="EGF-LIKE DOMAIN-CONTAINING PROTEIN"/>
    <property type="match status" value="1"/>
</dbReference>
<gene>
    <name evidence="5" type="ORF">ADEAN_000992100</name>
</gene>
<keyword evidence="2" id="KW-0812">Transmembrane</keyword>
<keyword evidence="2" id="KW-1133">Transmembrane helix</keyword>
<proteinExistence type="predicted"/>
<dbReference type="InterPro" id="IPR009030">
    <property type="entry name" value="Growth_fac_rcpt_cys_sf"/>
</dbReference>
<feature type="domain" description="EGF-like" evidence="4">
    <location>
        <begin position="527"/>
        <end position="560"/>
    </location>
</feature>
<dbReference type="SMART" id="SM00261">
    <property type="entry name" value="FU"/>
    <property type="match status" value="7"/>
</dbReference>
<dbReference type="SMART" id="SM00181">
    <property type="entry name" value="EGF"/>
    <property type="match status" value="11"/>
</dbReference>
<dbReference type="InterPro" id="IPR006212">
    <property type="entry name" value="Furin_repeat"/>
</dbReference>
<reference evidence="5 6" key="1">
    <citation type="submission" date="2020-08" db="EMBL/GenBank/DDBJ databases">
        <authorList>
            <person name="Newling K."/>
            <person name="Davey J."/>
            <person name="Forrester S."/>
        </authorList>
    </citation>
    <scope>NUCLEOTIDE SEQUENCE [LARGE SCALE GENOMIC DNA]</scope>
    <source>
        <strain evidence="6">Crithidia deanei Carvalho (ATCC PRA-265)</strain>
    </source>
</reference>